<dbReference type="PANTHER" id="PTHR43201:SF10">
    <property type="entry name" value="CARRIER DOMAIN-CONTAINING PROTEIN"/>
    <property type="match status" value="1"/>
</dbReference>
<gene>
    <name evidence="5" type="ORF">KHLLAP_LOCUS2877</name>
</gene>
<proteinExistence type="predicted"/>
<dbReference type="Gene3D" id="3.40.50.12780">
    <property type="entry name" value="N-terminal domain of ligase-like"/>
    <property type="match status" value="1"/>
</dbReference>
<feature type="transmembrane region" description="Helical" evidence="3">
    <location>
        <begin position="768"/>
        <end position="789"/>
    </location>
</feature>
<dbReference type="Gene3D" id="2.160.10.10">
    <property type="entry name" value="Hexapeptide repeat proteins"/>
    <property type="match status" value="1"/>
</dbReference>
<dbReference type="InterPro" id="IPR020806">
    <property type="entry name" value="PKS_PP-bd"/>
</dbReference>
<dbReference type="InterPro" id="IPR042099">
    <property type="entry name" value="ANL_N_sf"/>
</dbReference>
<keyword evidence="6" id="KW-1185">Reference proteome</keyword>
<dbReference type="SMART" id="SM00823">
    <property type="entry name" value="PKS_PP"/>
    <property type="match status" value="1"/>
</dbReference>
<dbReference type="PANTHER" id="PTHR43201">
    <property type="entry name" value="ACYL-COA SYNTHETASE"/>
    <property type="match status" value="1"/>
</dbReference>
<feature type="transmembrane region" description="Helical" evidence="3">
    <location>
        <begin position="1405"/>
        <end position="1430"/>
    </location>
</feature>
<dbReference type="InterPro" id="IPR009081">
    <property type="entry name" value="PP-bd_ACP"/>
</dbReference>
<keyword evidence="2" id="KW-0597">Phosphoprotein</keyword>
<dbReference type="Gene3D" id="3.30.300.30">
    <property type="match status" value="1"/>
</dbReference>
<keyword evidence="3" id="KW-1133">Transmembrane helix</keyword>
<dbReference type="InterPro" id="IPR036736">
    <property type="entry name" value="ACP-like_sf"/>
</dbReference>
<feature type="transmembrane region" description="Helical" evidence="3">
    <location>
        <begin position="995"/>
        <end position="1018"/>
    </location>
</feature>
<dbReference type="GO" id="GO:0031177">
    <property type="term" value="F:phosphopantetheine binding"/>
    <property type="evidence" value="ECO:0007669"/>
    <property type="project" value="InterPro"/>
</dbReference>
<name>A0AAI8YCP3_9PEZI</name>
<feature type="transmembrane region" description="Helical" evidence="3">
    <location>
        <begin position="1059"/>
        <end position="1077"/>
    </location>
</feature>
<dbReference type="InterPro" id="IPR045851">
    <property type="entry name" value="AMP-bd_C_sf"/>
</dbReference>
<dbReference type="InterPro" id="IPR000873">
    <property type="entry name" value="AMP-dep_synth/lig_dom"/>
</dbReference>
<dbReference type="InterPro" id="IPR011004">
    <property type="entry name" value="Trimer_LpxA-like_sf"/>
</dbReference>
<protein>
    <submittedName>
        <fullName evidence="5">Uu.00g098030.m01.CDS01</fullName>
    </submittedName>
</protein>
<keyword evidence="3" id="KW-0472">Membrane</keyword>
<dbReference type="EMBL" id="CAUWAG010000004">
    <property type="protein sequence ID" value="CAJ2502409.1"/>
    <property type="molecule type" value="Genomic_DNA"/>
</dbReference>
<sequence length="1601" mass="173799">MPELIENNPWQLPSTYESLADFIQPSSKASLRHADDGSDITHQQLRDYVSNFTLPVLNSGVLSKPVVAIILPNGPLLAATVLATATWYAAAPISAAAGAEQIVADIALSGASAVVSCHAEAERLCLKQTGLDVFLVSQGGDGEIVIETAHSVIPHHKSTPVANHGDDYGIILFTSGTSGNKKVVPMTMHSIVSGVRFVIESWALTANDTCLNMMPLCHVGGLIRNVFAPIFAGGSTICCAAFDGNLFWDVVDTMGPTWYYASPSMHSVILDTAAFRSQALAKSQIRLICNAAGGLLPALAAQLRGTFDCTVLPSYGMTECMPVSTPPIDYKLDRPGTSGISVGPDLVIMHGNGSPATPGNVGQICVRGEPTFKGYLQPDGSLDTSALTADGWFDTGDMGYMDSDGYLYITGRNKEVINRGGELVSPFEVENAIVAAAEREDSPIFGRVSEALAFSARHDVLQEVVGIVLVTPKDKPRADLRLLHEALRSSLQQVKWPVVVVYMNATPKRNGKVLRIKLGERLNFPCTTDEYPYARRHWEAHCPPPDTGLDVSISAWPCDIAQVNVQRLLETLVFPGVDVIVEKNCRVGTLEAVMAPKLDRSSALDASTAHYLKEAASALLDGYLVPHKFSTLQKAFPRDEKDNIDHALLQRQLEEEREVSSAILDSSTEGQIIQVFADLLQLDIKDIAPHKGFMEMGGDSLRAGKLLSILRSKFNMRLPIDLIFSAGSVDRLSEFINEELSRQTTETPGSEKEDATIGSGKSYSSTNLLLLILQLFPVVVFYPLTRAFWWTIFVYALNLFRQLPTNTNVYGRLFNLVLSIAVSRVARRLTMPWVGIALKWIIIGRHREGLYPMWGPYHTRWWMTQKLVDICGKGFFGSADFLELHYYRLLGAKIGRGVTLKNVQLGEWDLLEIGDGATLDGCIVRPMAGERNTTMYLGRISIGRNASVGVSSVVAPGTVVPDETCIGPNSSSHEMEDATEANRDLSATKAPRTHWALALFATAPLSIMAKFLYLLPWFSGLLGLAWSDPDEPASIAGTLAWFAGSERIGYHYLARSLKILVGPALLFGFVVLVRVLLDLCFGRLGPSLAAERGSVETWRMGLMKSLMPLGTLRDVTELFGQHYEATSVAIRMLGGKAGKRIYWPGTGPSIGDYHLLDVGNDVVFGSRSHLITSDGVGSGTVSIGDNAMIADRVVLLPNTRIKQRAVMGSGAMTKRDKTYEAGGTYVGSRGGDSLCLSVNRVTEKSSTASSITYGADTPVVNDSTSSLEKPQLHAETLGVGSGSSTSLLSPQVCRTCGSCPTCGNSLSRPVPGKHLANLFKRTRKAGPASTTGADSSSPFGRAFYQHQAAYYVFRPWQIFLYSAGTVVFTHIYWDASAISSIQILARIFQVLELKDGSAPSVFTLYGYFAVLISAFITVQVVLALGALIAAKWLLLGRRQPGNYDWDKSSYCQRWQLYLTLEKLRQHCLGGSGILSFFSGTAYAVWYFRALGATIGRDCALFVNGKPSLYFTEPDLLTLGDRVVVDNASLVGHVNTRGKFDLNRLRVGERSVLRTNSRLLSGAEMGPDSCLLEHTLIMAGDVVGEGETMQGWPATAFRGARV</sequence>
<evidence type="ECO:0000256" key="1">
    <source>
        <dbReference type="ARBA" id="ARBA00022450"/>
    </source>
</evidence>
<dbReference type="Pfam" id="PF00501">
    <property type="entry name" value="AMP-binding"/>
    <property type="match status" value="1"/>
</dbReference>
<keyword evidence="1" id="KW-0596">Phosphopantetheine</keyword>
<dbReference type="SUPFAM" id="SSF51161">
    <property type="entry name" value="Trimeric LpxA-like enzymes"/>
    <property type="match status" value="3"/>
</dbReference>
<dbReference type="Proteomes" id="UP001295740">
    <property type="component" value="Unassembled WGS sequence"/>
</dbReference>
<evidence type="ECO:0000256" key="2">
    <source>
        <dbReference type="ARBA" id="ARBA00022553"/>
    </source>
</evidence>
<evidence type="ECO:0000313" key="6">
    <source>
        <dbReference type="Proteomes" id="UP001295740"/>
    </source>
</evidence>
<keyword evidence="3" id="KW-0812">Transmembrane</keyword>
<dbReference type="PROSITE" id="PS50075">
    <property type="entry name" value="CARRIER"/>
    <property type="match status" value="1"/>
</dbReference>
<dbReference type="GO" id="GO:0031956">
    <property type="term" value="F:medium-chain fatty acid-CoA ligase activity"/>
    <property type="evidence" value="ECO:0007669"/>
    <property type="project" value="TreeGrafter"/>
</dbReference>
<dbReference type="SUPFAM" id="SSF56801">
    <property type="entry name" value="Acetyl-CoA synthetase-like"/>
    <property type="match status" value="1"/>
</dbReference>
<reference evidence="5" key="1">
    <citation type="submission" date="2023-10" db="EMBL/GenBank/DDBJ databases">
        <authorList>
            <person name="Hackl T."/>
        </authorList>
    </citation>
    <scope>NUCLEOTIDE SEQUENCE</scope>
</reference>
<feature type="transmembrane region" description="Helical" evidence="3">
    <location>
        <begin position="1358"/>
        <end position="1385"/>
    </location>
</feature>
<dbReference type="Pfam" id="PF00550">
    <property type="entry name" value="PP-binding"/>
    <property type="match status" value="1"/>
</dbReference>
<feature type="domain" description="Carrier" evidence="4">
    <location>
        <begin position="663"/>
        <end position="740"/>
    </location>
</feature>
<evidence type="ECO:0000256" key="3">
    <source>
        <dbReference type="SAM" id="Phobius"/>
    </source>
</evidence>
<comment type="caution">
    <text evidence="5">The sequence shown here is derived from an EMBL/GenBank/DDBJ whole genome shotgun (WGS) entry which is preliminary data.</text>
</comment>
<organism evidence="5 6">
    <name type="scientific">Anthostomella pinea</name>
    <dbReference type="NCBI Taxonomy" id="933095"/>
    <lineage>
        <taxon>Eukaryota</taxon>
        <taxon>Fungi</taxon>
        <taxon>Dikarya</taxon>
        <taxon>Ascomycota</taxon>
        <taxon>Pezizomycotina</taxon>
        <taxon>Sordariomycetes</taxon>
        <taxon>Xylariomycetidae</taxon>
        <taxon>Xylariales</taxon>
        <taxon>Xylariaceae</taxon>
        <taxon>Anthostomella</taxon>
    </lineage>
</organism>
<evidence type="ECO:0000259" key="4">
    <source>
        <dbReference type="PROSITE" id="PS50075"/>
    </source>
</evidence>
<dbReference type="GO" id="GO:0006631">
    <property type="term" value="P:fatty acid metabolic process"/>
    <property type="evidence" value="ECO:0007669"/>
    <property type="project" value="TreeGrafter"/>
</dbReference>
<evidence type="ECO:0000313" key="5">
    <source>
        <dbReference type="EMBL" id="CAJ2502409.1"/>
    </source>
</evidence>
<accession>A0AAI8YCP3</accession>
<dbReference type="SUPFAM" id="SSF47336">
    <property type="entry name" value="ACP-like"/>
    <property type="match status" value="1"/>
</dbReference>
<dbReference type="Gene3D" id="1.10.1200.10">
    <property type="entry name" value="ACP-like"/>
    <property type="match status" value="1"/>
</dbReference>